<evidence type="ECO:0000256" key="1">
    <source>
        <dbReference type="PROSITE-ProRule" id="PRU00339"/>
    </source>
</evidence>
<protein>
    <submittedName>
        <fullName evidence="3">Tetratricopeptide repeat protein</fullName>
    </submittedName>
</protein>
<evidence type="ECO:0000313" key="4">
    <source>
        <dbReference type="Proteomes" id="UP001193081"/>
    </source>
</evidence>
<keyword evidence="2" id="KW-0812">Transmembrane</keyword>
<keyword evidence="1" id="KW-0802">TPR repeat</keyword>
<dbReference type="SUPFAM" id="SSF48452">
    <property type="entry name" value="TPR-like"/>
    <property type="match status" value="2"/>
</dbReference>
<keyword evidence="2" id="KW-1133">Transmembrane helix</keyword>
<comment type="caution">
    <text evidence="3">The sequence shown here is derived from an EMBL/GenBank/DDBJ whole genome shotgun (WGS) entry which is preliminary data.</text>
</comment>
<evidence type="ECO:0000256" key="2">
    <source>
        <dbReference type="SAM" id="Phobius"/>
    </source>
</evidence>
<dbReference type="SMART" id="SM00028">
    <property type="entry name" value="TPR"/>
    <property type="match status" value="2"/>
</dbReference>
<dbReference type="EMBL" id="SIJK02000037">
    <property type="protein sequence ID" value="MBP1467576.1"/>
    <property type="molecule type" value="Genomic_DNA"/>
</dbReference>
<proteinExistence type="predicted"/>
<dbReference type="InterPro" id="IPR019734">
    <property type="entry name" value="TPR_rpt"/>
</dbReference>
<gene>
    <name evidence="3" type="ORF">EYB53_017820</name>
</gene>
<sequence length="499" mass="53605">MNGEHRVIWGGAIILLVIALVMVVWWPWSSPDPLTQADALFAAGRYYEALEAYQGLAGDHPAALLRVGMLRVIRGEAVLAERTLRSAMVRGLAPGDYHLALLYLGQALLDDGRLAQAERTWALLEDCRVGEACVYRGPGRVLTAEAYLRQGAYDAATEAYRAALLVPMPSGWSERVHYRLALLLAGDDPDGALAILMATDDVVTSGALAVPLLPMLEGDRAHLMAVLQVAEGLRPQLLGQTYLEAGLYDLAITQFTLVDPDSPEGLSAAVYLAYAHWLAGHTGEGHEALEAMVGLHPDTPQARALLALIAVAEGVDEAAWLELDALAQEHPQAPDRHLARASWYAAKGDYAQASLAYEQALGTAPFEEQGRYALLAARFHLATTYELCSIGLPLAELALERLPEEVEALALAAGVRYQCSDGRGAIEAAQAAEALAARADAAFYLGAALAATGEYEAARTALIRASDLAPASRWRERAELLLATMPQRHNLTPTADRVR</sequence>
<dbReference type="PROSITE" id="PS50005">
    <property type="entry name" value="TPR"/>
    <property type="match status" value="1"/>
</dbReference>
<keyword evidence="2" id="KW-0472">Membrane</keyword>
<feature type="repeat" description="TPR" evidence="1">
    <location>
        <begin position="439"/>
        <end position="472"/>
    </location>
</feature>
<feature type="transmembrane region" description="Helical" evidence="2">
    <location>
        <begin position="7"/>
        <end position="28"/>
    </location>
</feature>
<name>A0ABS4DDQ7_9CHLR</name>
<dbReference type="Gene3D" id="1.25.40.10">
    <property type="entry name" value="Tetratricopeptide repeat domain"/>
    <property type="match status" value="3"/>
</dbReference>
<dbReference type="Proteomes" id="UP001193081">
    <property type="component" value="Unassembled WGS sequence"/>
</dbReference>
<evidence type="ECO:0000313" key="3">
    <source>
        <dbReference type="EMBL" id="MBP1467576.1"/>
    </source>
</evidence>
<reference evidence="3 4" key="1">
    <citation type="submission" date="2021-03" db="EMBL/GenBank/DDBJ databases">
        <authorList>
            <person name="Grouzdev D.S."/>
        </authorList>
    </citation>
    <scope>NUCLEOTIDE SEQUENCE [LARGE SCALE GENOMIC DNA]</scope>
    <source>
        <strain evidence="3 4">M50-1</strain>
    </source>
</reference>
<organism evidence="3 4">
    <name type="scientific">Candidatus Chloroploca mongolica</name>
    <dbReference type="NCBI Taxonomy" id="2528176"/>
    <lineage>
        <taxon>Bacteria</taxon>
        <taxon>Bacillati</taxon>
        <taxon>Chloroflexota</taxon>
        <taxon>Chloroflexia</taxon>
        <taxon>Chloroflexales</taxon>
        <taxon>Chloroflexineae</taxon>
        <taxon>Oscillochloridaceae</taxon>
        <taxon>Candidatus Chloroploca</taxon>
    </lineage>
</organism>
<dbReference type="InterPro" id="IPR011990">
    <property type="entry name" value="TPR-like_helical_dom_sf"/>
</dbReference>
<accession>A0ABS4DDQ7</accession>
<keyword evidence="4" id="KW-1185">Reference proteome</keyword>